<accession>A0ABQ9J346</accession>
<keyword evidence="3" id="KW-1185">Reference proteome</keyword>
<organism evidence="2 3">
    <name type="scientific">Molorchus minor</name>
    <dbReference type="NCBI Taxonomy" id="1323400"/>
    <lineage>
        <taxon>Eukaryota</taxon>
        <taxon>Metazoa</taxon>
        <taxon>Ecdysozoa</taxon>
        <taxon>Arthropoda</taxon>
        <taxon>Hexapoda</taxon>
        <taxon>Insecta</taxon>
        <taxon>Pterygota</taxon>
        <taxon>Neoptera</taxon>
        <taxon>Endopterygota</taxon>
        <taxon>Coleoptera</taxon>
        <taxon>Polyphaga</taxon>
        <taxon>Cucujiformia</taxon>
        <taxon>Chrysomeloidea</taxon>
        <taxon>Cerambycidae</taxon>
        <taxon>Lamiinae</taxon>
        <taxon>Monochamini</taxon>
        <taxon>Molorchus</taxon>
    </lineage>
</organism>
<feature type="transmembrane region" description="Helical" evidence="1">
    <location>
        <begin position="136"/>
        <end position="157"/>
    </location>
</feature>
<comment type="caution">
    <text evidence="2">The sequence shown here is derived from an EMBL/GenBank/DDBJ whole genome shotgun (WGS) entry which is preliminary data.</text>
</comment>
<dbReference type="Proteomes" id="UP001162164">
    <property type="component" value="Unassembled WGS sequence"/>
</dbReference>
<keyword evidence="1" id="KW-1133">Transmembrane helix</keyword>
<sequence length="168" mass="19526">MHKEQENCTTSAELSENAEPLVTFVQETELANVFTQPICPINMEINVLEIRTEVSCKNRLNSAKLSFGETSLVDQKCQYDEHCVEGAFCESQSRCKCKDYYYLMKMEHVQQLNGVQLNPELNLDICTKFKWGRTRWVPYFTTSAVVLFATLFIMYLFDFCLRISMINN</sequence>
<dbReference type="EMBL" id="JAPWTJ010001381">
    <property type="protein sequence ID" value="KAJ8972202.1"/>
    <property type="molecule type" value="Genomic_DNA"/>
</dbReference>
<evidence type="ECO:0008006" key="4">
    <source>
        <dbReference type="Google" id="ProtNLM"/>
    </source>
</evidence>
<protein>
    <recommendedName>
        <fullName evidence="4">EB domain-containing protein</fullName>
    </recommendedName>
</protein>
<evidence type="ECO:0000313" key="2">
    <source>
        <dbReference type="EMBL" id="KAJ8972202.1"/>
    </source>
</evidence>
<evidence type="ECO:0000313" key="3">
    <source>
        <dbReference type="Proteomes" id="UP001162164"/>
    </source>
</evidence>
<evidence type="ECO:0000256" key="1">
    <source>
        <dbReference type="SAM" id="Phobius"/>
    </source>
</evidence>
<keyword evidence="1" id="KW-0472">Membrane</keyword>
<keyword evidence="1" id="KW-0812">Transmembrane</keyword>
<gene>
    <name evidence="2" type="ORF">NQ317_019826</name>
</gene>
<proteinExistence type="predicted"/>
<reference evidence="2" key="1">
    <citation type="journal article" date="2023" name="Insect Mol. Biol.">
        <title>Genome sequencing provides insights into the evolution of gene families encoding plant cell wall-degrading enzymes in longhorned beetles.</title>
        <authorList>
            <person name="Shin N.R."/>
            <person name="Okamura Y."/>
            <person name="Kirsch R."/>
            <person name="Pauchet Y."/>
        </authorList>
    </citation>
    <scope>NUCLEOTIDE SEQUENCE</scope>
    <source>
        <strain evidence="2">MMC_N1</strain>
    </source>
</reference>
<name>A0ABQ9J346_9CUCU</name>